<evidence type="ECO:0000313" key="2">
    <source>
        <dbReference type="EnsemblPlants" id="QL02p008899:mrna:CDS:1"/>
    </source>
</evidence>
<dbReference type="NCBIfam" id="TIGR01640">
    <property type="entry name" value="F_box_assoc_1"/>
    <property type="match status" value="1"/>
</dbReference>
<dbReference type="InterPro" id="IPR006527">
    <property type="entry name" value="F-box-assoc_dom_typ1"/>
</dbReference>
<reference evidence="2" key="2">
    <citation type="submission" date="2021-01" db="UniProtKB">
        <authorList>
            <consortium name="EnsemblPlants"/>
        </authorList>
    </citation>
    <scope>IDENTIFICATION</scope>
</reference>
<feature type="domain" description="F-box associated beta-propeller type 1" evidence="1">
    <location>
        <begin position="45"/>
        <end position="198"/>
    </location>
</feature>
<proteinExistence type="predicted"/>
<dbReference type="Proteomes" id="UP000594261">
    <property type="component" value="Chromosome 2"/>
</dbReference>
<dbReference type="Pfam" id="PF07734">
    <property type="entry name" value="FBA_1"/>
    <property type="match status" value="1"/>
</dbReference>
<evidence type="ECO:0000313" key="3">
    <source>
        <dbReference type="Proteomes" id="UP000594261"/>
    </source>
</evidence>
<keyword evidence="3" id="KW-1185">Reference proteome</keyword>
<dbReference type="PANTHER" id="PTHR35546">
    <property type="entry name" value="F-BOX PROTEIN INTERACTION DOMAIN PROTEIN-RELATED"/>
    <property type="match status" value="1"/>
</dbReference>
<dbReference type="AlphaFoldDB" id="A0A7N2KSF3"/>
<dbReference type="InterPro" id="IPR017451">
    <property type="entry name" value="F-box-assoc_interact_dom"/>
</dbReference>
<dbReference type="EnsemblPlants" id="QL02p008899:mrna">
    <property type="protein sequence ID" value="QL02p008899:mrna:CDS:1"/>
    <property type="gene ID" value="QL02p008899"/>
</dbReference>
<accession>A0A7N2KSF3</accession>
<dbReference type="InParanoid" id="A0A7N2KSF3"/>
<name>A0A7N2KSF3_QUELO</name>
<dbReference type="InterPro" id="IPR055290">
    <property type="entry name" value="At3g26010-like"/>
</dbReference>
<evidence type="ECO:0000259" key="1">
    <source>
        <dbReference type="Pfam" id="PF07734"/>
    </source>
</evidence>
<reference evidence="3" key="1">
    <citation type="journal article" date="2016" name="G3 (Bethesda)">
        <title>First Draft Assembly and Annotation of the Genome of a California Endemic Oak Quercus lobata Nee (Fagaceae).</title>
        <authorList>
            <person name="Sork V.L."/>
            <person name="Fitz-Gibbon S.T."/>
            <person name="Puiu D."/>
            <person name="Crepeau M."/>
            <person name="Gugger P.F."/>
            <person name="Sherman R."/>
            <person name="Stevens K."/>
            <person name="Langley C.H."/>
            <person name="Pellegrini M."/>
            <person name="Salzberg S.L."/>
        </authorList>
    </citation>
    <scope>NUCLEOTIDE SEQUENCE [LARGE SCALE GENOMIC DNA]</scope>
    <source>
        <strain evidence="3">cv. SW786</strain>
    </source>
</reference>
<sequence length="203" mass="23542">MKCVSKIWCVVINHLRHSSSLRSSSALVYMCHNLKHESSNFVTFEEQRGVIYAQSSLSLSHSFHGARLVDSCNGLLLYAMKDEEHFTEDEELLRKYVVSNPALNQNLEIPTGKSFFSYGTYVFAAIAYEISQKHFKVICYSLNKFTVHSEVIECRIFSSETREWTTHEARIFNSTRTNIIDKCCHTSLYWKGKLYSIWGKKQE</sequence>
<organism evidence="2 3">
    <name type="scientific">Quercus lobata</name>
    <name type="common">Valley oak</name>
    <dbReference type="NCBI Taxonomy" id="97700"/>
    <lineage>
        <taxon>Eukaryota</taxon>
        <taxon>Viridiplantae</taxon>
        <taxon>Streptophyta</taxon>
        <taxon>Embryophyta</taxon>
        <taxon>Tracheophyta</taxon>
        <taxon>Spermatophyta</taxon>
        <taxon>Magnoliopsida</taxon>
        <taxon>eudicotyledons</taxon>
        <taxon>Gunneridae</taxon>
        <taxon>Pentapetalae</taxon>
        <taxon>rosids</taxon>
        <taxon>fabids</taxon>
        <taxon>Fagales</taxon>
        <taxon>Fagaceae</taxon>
        <taxon>Quercus</taxon>
    </lineage>
</organism>
<dbReference type="PANTHER" id="PTHR35546:SF66">
    <property type="entry name" value="F-BOX DOMAIN-CONTAINING PROTEIN"/>
    <property type="match status" value="1"/>
</dbReference>
<protein>
    <recommendedName>
        <fullName evidence="1">F-box associated beta-propeller type 1 domain-containing protein</fullName>
    </recommendedName>
</protein>
<dbReference type="Gramene" id="QL02p008899:mrna">
    <property type="protein sequence ID" value="QL02p008899:mrna:CDS:1"/>
    <property type="gene ID" value="QL02p008899"/>
</dbReference>